<dbReference type="Pfam" id="PF19775">
    <property type="entry name" value="DUF6261"/>
    <property type="match status" value="1"/>
</dbReference>
<feature type="region of interest" description="Disordered" evidence="1">
    <location>
        <begin position="228"/>
        <end position="256"/>
    </location>
</feature>
<organism evidence="2">
    <name type="scientific">Prevotella sp. GTC17262</name>
    <dbReference type="NCBI Taxonomy" id="3236797"/>
    <lineage>
        <taxon>Bacteria</taxon>
        <taxon>Pseudomonadati</taxon>
        <taxon>Bacteroidota</taxon>
        <taxon>Bacteroidia</taxon>
        <taxon>Bacteroidales</taxon>
        <taxon>Prevotellaceae</taxon>
        <taxon>Prevotella</taxon>
    </lineage>
</organism>
<reference evidence="2" key="1">
    <citation type="submission" date="2024-07" db="EMBL/GenBank/DDBJ databases">
        <title>Complete genome sequence of Prevotella sp. YM-2024 GTC17262.</title>
        <authorList>
            <person name="Hayashi M."/>
            <person name="Muto Y."/>
            <person name="Tanaka K."/>
            <person name="Niwa H."/>
        </authorList>
    </citation>
    <scope>NUCLEOTIDE SEQUENCE</scope>
    <source>
        <strain evidence="2">GTC17262</strain>
    </source>
</reference>
<evidence type="ECO:0000256" key="1">
    <source>
        <dbReference type="SAM" id="MobiDB-lite"/>
    </source>
</evidence>
<name>A0AB33JP40_9BACT</name>
<protein>
    <recommendedName>
        <fullName evidence="3">Hemagglutinin</fullName>
    </recommendedName>
</protein>
<evidence type="ECO:0000313" key="2">
    <source>
        <dbReference type="EMBL" id="BFO81921.1"/>
    </source>
</evidence>
<proteinExistence type="predicted"/>
<sequence length="339" mass="37923">MEIKKIYYHALQHMEHFQFASHVLAMCNEADIKKLTLVLAPLQKAIAAEDKALNLPRQEEGTKELEALDTARDQAYRALQLLVDLHLHSEDYSVRDSAEHMAEVMSRYAGAAQANYDKESGMLKNLITDLRATTMATHVTKLIATPYIDRLERANDAFDQLYRSRLKTAIPSGTYDVKALRAATDKALNAVVRRMDSLDDLEPSAPLTALIIQYNVLVGKQRTTLARRAAANKATREKKEGKDSDGKGKKEDKANAHAEELARLKTMIAEYERSSHFTPGIVQFTGLAAGKDATRAYQVYLSDQPDDLFWLTVKDGKLTETEFETEPGQQGGPEVEKIK</sequence>
<gene>
    <name evidence="2" type="ORF">GTC17262_21120</name>
</gene>
<dbReference type="InterPro" id="IPR046228">
    <property type="entry name" value="DUF6261"/>
</dbReference>
<feature type="compositionally biased region" description="Basic and acidic residues" evidence="1">
    <location>
        <begin position="234"/>
        <end position="256"/>
    </location>
</feature>
<evidence type="ECO:0008006" key="3">
    <source>
        <dbReference type="Google" id="ProtNLM"/>
    </source>
</evidence>
<accession>A0AB33JP40</accession>
<dbReference type="EMBL" id="AP035789">
    <property type="protein sequence ID" value="BFO81921.1"/>
    <property type="molecule type" value="Genomic_DNA"/>
</dbReference>
<dbReference type="AlphaFoldDB" id="A0AB33JP40"/>